<evidence type="ECO:0000313" key="2">
    <source>
        <dbReference type="EMBL" id="CAM75341.1"/>
    </source>
</evidence>
<dbReference type="PANTHER" id="PTHR13622">
    <property type="entry name" value="THIAMIN PYROPHOSPHOKINASE"/>
    <property type="match status" value="1"/>
</dbReference>
<dbReference type="GO" id="GO:0044715">
    <property type="term" value="F:8-oxo-dGDP phosphatase activity"/>
    <property type="evidence" value="ECO:0007669"/>
    <property type="project" value="TreeGrafter"/>
</dbReference>
<reference evidence="2" key="1">
    <citation type="journal article" date="2007" name="J. Bacteriol.">
        <title>Comparative genome analysis of four magnetotactic bacteria reveals a complex set of group-specific genes implicated in magnetosome biomineralization and function.</title>
        <authorList>
            <person name="Richter M."/>
            <person name="Kube M."/>
            <person name="Bazylinski D.A."/>
            <person name="Lombardot T."/>
            <person name="Gloeckner F.O."/>
            <person name="Reinhardt R."/>
            <person name="Schueler D."/>
        </authorList>
    </citation>
    <scope>NUCLEOTIDE SEQUENCE</scope>
    <source>
        <strain evidence="2">MSR-1</strain>
    </source>
</reference>
<dbReference type="AlphaFoldDB" id="A4TXI4"/>
<feature type="domain" description="Nudix hydrolase" evidence="1">
    <location>
        <begin position="136"/>
        <end position="277"/>
    </location>
</feature>
<name>A4TXI4_9PROT</name>
<dbReference type="InterPro" id="IPR000086">
    <property type="entry name" value="NUDIX_hydrolase_dom"/>
</dbReference>
<dbReference type="PROSITE" id="PS51462">
    <property type="entry name" value="NUDIX"/>
    <property type="match status" value="1"/>
</dbReference>
<evidence type="ECO:0000259" key="1">
    <source>
        <dbReference type="PROSITE" id="PS51462"/>
    </source>
</evidence>
<dbReference type="EMBL" id="CU459003">
    <property type="protein sequence ID" value="CAM75341.1"/>
    <property type="molecule type" value="Genomic_DNA"/>
</dbReference>
<proteinExistence type="predicted"/>
<sequence>MGWGHAVLDLGVGFAFPSGAMAFLDHIDACNRHDLNRFRPFIVGGRQVGWVRGDIAWHLEEYEAVFAVTPDAVHLQRHLSEPEARSQAVDQVCRALNAKWQTPPLRGERYRVARTWGEEPVMTMDRGVVSLFGVRAFGVHVNGFVRDGERLKLWVAKRAPERAVAPGKLDNLIAGGQPAHLSLRDNLIKEAAEEADVPAALAQTARPVGVISYCVEDQWGLKPDVMFCYDLELPPDFTPRNTDGEVESFALMEVDEVMARIRDTQDFKANVNLVILDFLIRHGVLCPDNEPDYAAIAHGLKRGW</sequence>
<dbReference type="FunFam" id="3.90.79.10:FF:000019">
    <property type="entry name" value="Thiamin pyrophosphokinase, putative"/>
    <property type="match status" value="1"/>
</dbReference>
<protein>
    <submittedName>
        <fullName evidence="2">NTP pyrophosphohydrolases including oxidative damage repair enzymes</fullName>
    </submittedName>
</protein>
<dbReference type="PANTHER" id="PTHR13622:SF8">
    <property type="entry name" value="THIAMIN PYROPHOSPHOKINASE 1"/>
    <property type="match status" value="1"/>
</dbReference>
<dbReference type="CDD" id="cd03676">
    <property type="entry name" value="NUDIX_Tnr3_like"/>
    <property type="match status" value="1"/>
</dbReference>
<gene>
    <name evidence="2" type="ORF">MGR_2426</name>
</gene>
<dbReference type="SUPFAM" id="SSF55811">
    <property type="entry name" value="Nudix"/>
    <property type="match status" value="1"/>
</dbReference>
<keyword evidence="2" id="KW-0378">Hydrolase</keyword>
<accession>A4TXI4</accession>
<dbReference type="InterPro" id="IPR031804">
    <property type="entry name" value="DUF4743"/>
</dbReference>
<organism evidence="2">
    <name type="scientific">Magnetospirillum gryphiswaldense</name>
    <dbReference type="NCBI Taxonomy" id="55518"/>
    <lineage>
        <taxon>Bacteria</taxon>
        <taxon>Pseudomonadati</taxon>
        <taxon>Pseudomonadota</taxon>
        <taxon>Alphaproteobacteria</taxon>
        <taxon>Rhodospirillales</taxon>
        <taxon>Rhodospirillaceae</taxon>
        <taxon>Magnetospirillum</taxon>
    </lineage>
</organism>
<dbReference type="Pfam" id="PF15916">
    <property type="entry name" value="DUF4743"/>
    <property type="match status" value="1"/>
</dbReference>
<dbReference type="InterPro" id="IPR015797">
    <property type="entry name" value="NUDIX_hydrolase-like_dom_sf"/>
</dbReference>
<dbReference type="Gene3D" id="3.90.79.10">
    <property type="entry name" value="Nucleoside Triphosphate Pyrophosphohydrolase"/>
    <property type="match status" value="1"/>
</dbReference>